<protein>
    <recommendedName>
        <fullName evidence="3">Tudor domain-containing protein 5</fullName>
    </recommendedName>
</protein>
<keyword evidence="4" id="KW-0217">Developmental protein</keyword>
<feature type="domain" description="Tudor" evidence="10">
    <location>
        <begin position="561"/>
        <end position="619"/>
    </location>
</feature>
<dbReference type="PANTHER" id="PTHR22948:SF19">
    <property type="entry name" value="TUDOR DOMAIN-CONTAINING PROTEIN 5"/>
    <property type="match status" value="1"/>
</dbReference>
<comment type="caution">
    <text evidence="12">The sequence shown here is derived from an EMBL/GenBank/DDBJ whole genome shotgun (WGS) entry which is preliminary data.</text>
</comment>
<dbReference type="STRING" id="8167.A0A484D1I2"/>
<dbReference type="PROSITE" id="PS51644">
    <property type="entry name" value="HTH_OST"/>
    <property type="match status" value="3"/>
</dbReference>
<evidence type="ECO:0000256" key="5">
    <source>
        <dbReference type="ARBA" id="ARBA00022490"/>
    </source>
</evidence>
<proteinExistence type="inferred from homology"/>
<dbReference type="Gene3D" id="2.30.30.140">
    <property type="match status" value="1"/>
</dbReference>
<dbReference type="GO" id="GO:0005737">
    <property type="term" value="C:cytoplasm"/>
    <property type="evidence" value="ECO:0007669"/>
    <property type="project" value="UniProtKB-SubCell"/>
</dbReference>
<dbReference type="Pfam" id="PF00567">
    <property type="entry name" value="TUDOR"/>
    <property type="match status" value="1"/>
</dbReference>
<evidence type="ECO:0000256" key="9">
    <source>
        <dbReference type="SAM" id="MobiDB-lite"/>
    </source>
</evidence>
<evidence type="ECO:0000256" key="6">
    <source>
        <dbReference type="ARBA" id="ARBA00022737"/>
    </source>
</evidence>
<dbReference type="CDD" id="cd20419">
    <property type="entry name" value="Tudor_TDRD5"/>
    <property type="match status" value="1"/>
</dbReference>
<gene>
    <name evidence="12" type="ORF">EPR50_G00100910</name>
</gene>
<keyword evidence="7" id="KW-0221">Differentiation</keyword>
<keyword evidence="6" id="KW-0677">Repeat</keyword>
<evidence type="ECO:0000256" key="2">
    <source>
        <dbReference type="ARBA" id="ARBA00010384"/>
    </source>
</evidence>
<evidence type="ECO:0000256" key="3">
    <source>
        <dbReference type="ARBA" id="ARBA00013420"/>
    </source>
</evidence>
<dbReference type="SUPFAM" id="SSF63748">
    <property type="entry name" value="Tudor/PWWP/MBT"/>
    <property type="match status" value="1"/>
</dbReference>
<comment type="similarity">
    <text evidence="2">Belongs to the TDRD5 family.</text>
</comment>
<name>A0A484D1I2_PERFV</name>
<keyword evidence="8" id="KW-0744">Spermatogenesis</keyword>
<keyword evidence="5" id="KW-0963">Cytoplasm</keyword>
<dbReference type="EMBL" id="SCKG01000009">
    <property type="protein sequence ID" value="TDH08710.1"/>
    <property type="molecule type" value="Genomic_DNA"/>
</dbReference>
<evidence type="ECO:0000259" key="10">
    <source>
        <dbReference type="PROSITE" id="PS50304"/>
    </source>
</evidence>
<dbReference type="Gene3D" id="3.30.420.610">
    <property type="entry name" value="LOTUS domain-like"/>
    <property type="match status" value="3"/>
</dbReference>
<dbReference type="AlphaFoldDB" id="A0A484D1I2"/>
<dbReference type="PROSITE" id="PS50304">
    <property type="entry name" value="TUDOR"/>
    <property type="match status" value="1"/>
</dbReference>
<dbReference type="Proteomes" id="UP000295070">
    <property type="component" value="Chromosome 9"/>
</dbReference>
<dbReference type="PANTHER" id="PTHR22948">
    <property type="entry name" value="TUDOR DOMAIN CONTAINING PROTEIN"/>
    <property type="match status" value="1"/>
</dbReference>
<dbReference type="Gene3D" id="2.40.50.90">
    <property type="match status" value="1"/>
</dbReference>
<feature type="compositionally biased region" description="Polar residues" evidence="9">
    <location>
        <begin position="260"/>
        <end position="270"/>
    </location>
</feature>
<reference evidence="12 13" key="1">
    <citation type="submission" date="2019-01" db="EMBL/GenBank/DDBJ databases">
        <title>A chromosome-scale genome assembly of the yellow perch, Perca flavescens.</title>
        <authorList>
            <person name="Feron R."/>
            <person name="Morvezen R."/>
            <person name="Bestin A."/>
            <person name="Haffray P."/>
            <person name="Klopp C."/>
            <person name="Zahm M."/>
            <person name="Cabau C."/>
            <person name="Roques C."/>
            <person name="Donnadieu C."/>
            <person name="Bouchez O."/>
            <person name="Christie M."/>
            <person name="Larson W."/>
            <person name="Guiguen Y."/>
        </authorList>
    </citation>
    <scope>NUCLEOTIDE SEQUENCE [LARGE SCALE GENOMIC DNA]</scope>
    <source>
        <strain evidence="12">YP-PL-M2</strain>
        <tissue evidence="12">Blood</tissue>
    </source>
</reference>
<dbReference type="InterPro" id="IPR025605">
    <property type="entry name" value="OST-HTH/LOTUS_dom"/>
</dbReference>
<organism evidence="12 13">
    <name type="scientific">Perca flavescens</name>
    <name type="common">American yellow perch</name>
    <name type="synonym">Morone flavescens</name>
    <dbReference type="NCBI Taxonomy" id="8167"/>
    <lineage>
        <taxon>Eukaryota</taxon>
        <taxon>Metazoa</taxon>
        <taxon>Chordata</taxon>
        <taxon>Craniata</taxon>
        <taxon>Vertebrata</taxon>
        <taxon>Euteleostomi</taxon>
        <taxon>Actinopterygii</taxon>
        <taxon>Neopterygii</taxon>
        <taxon>Teleostei</taxon>
        <taxon>Neoteleostei</taxon>
        <taxon>Acanthomorphata</taxon>
        <taxon>Eupercaria</taxon>
        <taxon>Perciformes</taxon>
        <taxon>Percoidei</taxon>
        <taxon>Percidae</taxon>
        <taxon>Percinae</taxon>
        <taxon>Perca</taxon>
    </lineage>
</organism>
<dbReference type="InterPro" id="IPR050621">
    <property type="entry name" value="Tudor_domain_containing"/>
</dbReference>
<keyword evidence="13" id="KW-1185">Reference proteome</keyword>
<evidence type="ECO:0000256" key="4">
    <source>
        <dbReference type="ARBA" id="ARBA00022473"/>
    </source>
</evidence>
<dbReference type="InterPro" id="IPR035437">
    <property type="entry name" value="SNase_OB-fold_sf"/>
</dbReference>
<feature type="region of interest" description="Disordered" evidence="9">
    <location>
        <begin position="220"/>
        <end position="280"/>
    </location>
</feature>
<dbReference type="GO" id="GO:0030154">
    <property type="term" value="P:cell differentiation"/>
    <property type="evidence" value="ECO:0007669"/>
    <property type="project" value="UniProtKB-KW"/>
</dbReference>
<feature type="domain" description="HTH OST-type" evidence="11">
    <location>
        <begin position="329"/>
        <end position="405"/>
    </location>
</feature>
<dbReference type="InterPro" id="IPR041966">
    <property type="entry name" value="LOTUS-like"/>
</dbReference>
<feature type="domain" description="HTH OST-type" evidence="11">
    <location>
        <begin position="134"/>
        <end position="210"/>
    </location>
</feature>
<accession>A0A484D1I2</accession>
<evidence type="ECO:0000313" key="13">
    <source>
        <dbReference type="Proteomes" id="UP000295070"/>
    </source>
</evidence>
<evidence type="ECO:0000313" key="12">
    <source>
        <dbReference type="EMBL" id="TDH08710.1"/>
    </source>
</evidence>
<evidence type="ECO:0000256" key="7">
    <source>
        <dbReference type="ARBA" id="ARBA00022782"/>
    </source>
</evidence>
<evidence type="ECO:0000259" key="11">
    <source>
        <dbReference type="PROSITE" id="PS51644"/>
    </source>
</evidence>
<comment type="subcellular location">
    <subcellularLocation>
        <location evidence="1">Cytoplasm</location>
    </subcellularLocation>
</comment>
<feature type="compositionally biased region" description="Polar residues" evidence="9">
    <location>
        <begin position="232"/>
        <end position="250"/>
    </location>
</feature>
<evidence type="ECO:0000256" key="8">
    <source>
        <dbReference type="ARBA" id="ARBA00022871"/>
    </source>
</evidence>
<feature type="domain" description="HTH OST-type" evidence="11">
    <location>
        <begin position="11"/>
        <end position="84"/>
    </location>
</feature>
<sequence length="914" mass="101263">MSAGKMNQEVVLAKLKKDVRSLLISSKLGLDPEQLRRDYVQMLGHPMPLKLLGFRNIMDMVKDMPDVVSVNFRVDGSIFLKAVSDETTRNIEELVAKQRVSKTTKKSRTGSVGYFSPRYCPQSPAVVLPRRGRAPLAVPAQLRTQLRILLSQGPLRLSELETSFLRCFGYQLRVYNYGFYSTGEMLAAVADLVIIQQSRLGSVLTLREHMLPRQLLTSTSLPRRTGPVKSVSPRTVQSASKGPDIKTQTPTIPPVLVKQSPLSHPATDTTLDPVHKDSTTVGNKTQIAEKDQEADPELCQEGQLFQKCVQKLEEELRQQIVENGVAGTISQELKDKLRKVVGQTSGGLSVHDLPAEYKRLFGEDVPLQQSGFVSVTELVSAMSDTFHLKPVVDDNGQHWIVMVINDGDNTQSDSKVTESSGDIGKLPIMSYYFSCEESPWEGKLEGDNNNIAEDYENKELETNATNNSKNTHEMMYPAIQVHCSPSVPLDALQSQRLKPPTPHGARELVEVLVEQVESPGHFYIRFSESEESRAMEDMMIEMRRCYTYPEVSERYRLPEQFVRRGQVCCVSPKGMWFYRVVIHQIISPTQVEVYYVDFGDITVVPSTNLKFLKSCYSELPAQAVPSSLAGIKPTTGSWTAEARASFQKLCSERTLVGALDCYTGDVLQLYLCDTHTDIDIYIHTILVSQGHGTACSPAASAALCPQIRPVSLYLGEGMVDLPEVEEVATFSPKPANMIEQSMLTSPKVEEEELPDLEFIEDKEVTPHIQGMDANPFNALINGQTLSYSELGWALTNKPPPTSPSCPTSSPLAPPDLIQTQKILTHCKADLKTLSITPPPTPSTITPSSCCPAPNEEQHCPKVAAHSLVRPPPILKTLSLHTPDLAQIHDYTQGVPVSPLHLRHSGHLFPLFGTR</sequence>
<dbReference type="Pfam" id="PF12872">
    <property type="entry name" value="OST-HTH"/>
    <property type="match status" value="3"/>
</dbReference>
<evidence type="ECO:0000256" key="1">
    <source>
        <dbReference type="ARBA" id="ARBA00004496"/>
    </source>
</evidence>
<dbReference type="InterPro" id="IPR002999">
    <property type="entry name" value="Tudor"/>
</dbReference>
<dbReference type="GO" id="GO:0007283">
    <property type="term" value="P:spermatogenesis"/>
    <property type="evidence" value="ECO:0007669"/>
    <property type="project" value="UniProtKB-KW"/>
</dbReference>